<sequence length="610" mass="69363">MKKNSIVLIIGLMSLALIGVLAMQFYFLRDSYRQKSQLFDESVNAAITAVAGKLERREVVDFAKVQQERNIEKSKQEQAKQRLLAEQLEIQYRIEELKNKQHVVFSNFKEQEDQLRALYPNVIEIKNSFYETYIKRPEYQKFIKFSVSNELTDDNLVQAFIMLNASKVDDQISGKDDSTRFVIPLMDPLVNQQTKFRVATLPPRENAKLAKTISDLEKRLDILNRKNAWSGFNVYDSVAMLGGKKADYIEDVAIGMELAKRPLKDRLNVIIVQELIKEELAQRDIKAPFNIEIWSTNNILLNNILNEAALNNPTNTTKYSTALFKGDIGAAPGKLTIYFPNKKAIIADNMGYLLLPMLALLFLLVGCFAYTLIIIFRQKKVSEMKTDFINNMTHEFKTPVATIMIASESLKDPDINADHKRVQKLANIIYDENVRLGNHIERVLDLARLEKETLKLDQVEVSINDLVSAVTDSMQLRMQNIGGKFSIDLAATKDIVVGDELHFSNVFYNLLDNAIKYSKGDLHVNINSKNVGDTIVVTIADNGIGMSRDHLQKIFDQFYRIPTGNVHNVKGFGLGLSYVQDILRRLNGKITVKSEKDKGTTFEVILPIKK</sequence>
<dbReference type="InterPro" id="IPR005467">
    <property type="entry name" value="His_kinase_dom"/>
</dbReference>
<keyword evidence="9" id="KW-0067">ATP-binding</keyword>
<evidence type="ECO:0000256" key="8">
    <source>
        <dbReference type="ARBA" id="ARBA00022777"/>
    </source>
</evidence>
<feature type="transmembrane region" description="Helical" evidence="13">
    <location>
        <begin position="6"/>
        <end position="28"/>
    </location>
</feature>
<feature type="domain" description="Histidine kinase" evidence="14">
    <location>
        <begin position="391"/>
        <end position="610"/>
    </location>
</feature>
<dbReference type="GO" id="GO:0005524">
    <property type="term" value="F:ATP binding"/>
    <property type="evidence" value="ECO:0007669"/>
    <property type="project" value="UniProtKB-KW"/>
</dbReference>
<evidence type="ECO:0000313" key="15">
    <source>
        <dbReference type="EMBL" id="RKF41030.1"/>
    </source>
</evidence>
<reference evidence="15 16" key="1">
    <citation type="submission" date="2016-07" db="EMBL/GenBank/DDBJ databases">
        <title>Genome analysis of Sphingobacterium siyangense T12B17.</title>
        <authorList>
            <person name="Xu D."/>
            <person name="Su Y."/>
            <person name="Zheng S."/>
        </authorList>
    </citation>
    <scope>NUCLEOTIDE SEQUENCE [LARGE SCALE GENOMIC DNA]</scope>
    <source>
        <strain evidence="15 16">T12B17</strain>
    </source>
</reference>
<feature type="transmembrane region" description="Helical" evidence="13">
    <location>
        <begin position="352"/>
        <end position="376"/>
    </location>
</feature>
<evidence type="ECO:0000256" key="10">
    <source>
        <dbReference type="ARBA" id="ARBA00023012"/>
    </source>
</evidence>
<evidence type="ECO:0000256" key="2">
    <source>
        <dbReference type="ARBA" id="ARBA00004236"/>
    </source>
</evidence>
<comment type="caution">
    <text evidence="15">The sequence shown here is derived from an EMBL/GenBank/DDBJ whole genome shotgun (WGS) entry which is preliminary data.</text>
</comment>
<keyword evidence="6" id="KW-0808">Transferase</keyword>
<keyword evidence="5" id="KW-0597">Phosphoprotein</keyword>
<evidence type="ECO:0000313" key="16">
    <source>
        <dbReference type="Proteomes" id="UP000286402"/>
    </source>
</evidence>
<dbReference type="EC" id="2.7.13.3" evidence="3"/>
<dbReference type="CDD" id="cd00082">
    <property type="entry name" value="HisKA"/>
    <property type="match status" value="1"/>
</dbReference>
<dbReference type="InterPro" id="IPR036890">
    <property type="entry name" value="HATPase_C_sf"/>
</dbReference>
<accession>A0A420G790</accession>
<evidence type="ECO:0000256" key="12">
    <source>
        <dbReference type="SAM" id="Coils"/>
    </source>
</evidence>
<evidence type="ECO:0000256" key="6">
    <source>
        <dbReference type="ARBA" id="ARBA00022679"/>
    </source>
</evidence>
<keyword evidence="16" id="KW-1185">Reference proteome</keyword>
<dbReference type="Pfam" id="PF00512">
    <property type="entry name" value="HisKA"/>
    <property type="match status" value="1"/>
</dbReference>
<proteinExistence type="predicted"/>
<name>A0A420G790_9SPHI</name>
<dbReference type="AlphaFoldDB" id="A0A420G790"/>
<dbReference type="Gene3D" id="3.30.565.10">
    <property type="entry name" value="Histidine kinase-like ATPase, C-terminal domain"/>
    <property type="match status" value="1"/>
</dbReference>
<keyword evidence="8 15" id="KW-0418">Kinase</keyword>
<dbReference type="Pfam" id="PF02518">
    <property type="entry name" value="HATPase_c"/>
    <property type="match status" value="1"/>
</dbReference>
<keyword evidence="7" id="KW-0547">Nucleotide-binding</keyword>
<evidence type="ECO:0000259" key="14">
    <source>
        <dbReference type="PROSITE" id="PS50109"/>
    </source>
</evidence>
<evidence type="ECO:0000256" key="9">
    <source>
        <dbReference type="ARBA" id="ARBA00022840"/>
    </source>
</evidence>
<dbReference type="RefSeq" id="WP_120333104.1">
    <property type="nucleotide sequence ID" value="NZ_MCAQ01000002.1"/>
</dbReference>
<organism evidence="15 16">
    <name type="scientific">Sphingobacterium siyangense</name>
    <dbReference type="NCBI Taxonomy" id="459529"/>
    <lineage>
        <taxon>Bacteria</taxon>
        <taxon>Pseudomonadati</taxon>
        <taxon>Bacteroidota</taxon>
        <taxon>Sphingobacteriia</taxon>
        <taxon>Sphingobacteriales</taxon>
        <taxon>Sphingobacteriaceae</taxon>
        <taxon>Sphingobacterium</taxon>
    </lineage>
</organism>
<protein>
    <recommendedName>
        <fullName evidence="3">histidine kinase</fullName>
        <ecNumber evidence="3">2.7.13.3</ecNumber>
    </recommendedName>
</protein>
<dbReference type="InterPro" id="IPR004358">
    <property type="entry name" value="Sig_transdc_His_kin-like_C"/>
</dbReference>
<dbReference type="PANTHER" id="PTHR43047">
    <property type="entry name" value="TWO-COMPONENT HISTIDINE PROTEIN KINASE"/>
    <property type="match status" value="1"/>
</dbReference>
<dbReference type="GO" id="GO:0005886">
    <property type="term" value="C:plasma membrane"/>
    <property type="evidence" value="ECO:0007669"/>
    <property type="project" value="UniProtKB-SubCell"/>
</dbReference>
<dbReference type="InterPro" id="IPR036097">
    <property type="entry name" value="HisK_dim/P_sf"/>
</dbReference>
<keyword evidence="11 13" id="KW-0472">Membrane</keyword>
<dbReference type="SUPFAM" id="SSF55874">
    <property type="entry name" value="ATPase domain of HSP90 chaperone/DNA topoisomerase II/histidine kinase"/>
    <property type="match status" value="1"/>
</dbReference>
<dbReference type="PROSITE" id="PS50109">
    <property type="entry name" value="HIS_KIN"/>
    <property type="match status" value="1"/>
</dbReference>
<evidence type="ECO:0000256" key="5">
    <source>
        <dbReference type="ARBA" id="ARBA00022553"/>
    </source>
</evidence>
<evidence type="ECO:0000256" key="3">
    <source>
        <dbReference type="ARBA" id="ARBA00012438"/>
    </source>
</evidence>
<dbReference type="InterPro" id="IPR003594">
    <property type="entry name" value="HATPase_dom"/>
</dbReference>
<keyword evidence="4" id="KW-1003">Cell membrane</keyword>
<comment type="catalytic activity">
    <reaction evidence="1">
        <text>ATP + protein L-histidine = ADP + protein N-phospho-L-histidine.</text>
        <dbReference type="EC" id="2.7.13.3"/>
    </reaction>
</comment>
<dbReference type="PRINTS" id="PR00344">
    <property type="entry name" value="BCTRLSENSOR"/>
</dbReference>
<dbReference type="SMART" id="SM00388">
    <property type="entry name" value="HisKA"/>
    <property type="match status" value="1"/>
</dbReference>
<dbReference type="Proteomes" id="UP000286402">
    <property type="component" value="Unassembled WGS sequence"/>
</dbReference>
<comment type="subcellular location">
    <subcellularLocation>
        <location evidence="2">Cell membrane</location>
    </subcellularLocation>
</comment>
<dbReference type="GO" id="GO:0009927">
    <property type="term" value="F:histidine phosphotransfer kinase activity"/>
    <property type="evidence" value="ECO:0007669"/>
    <property type="project" value="TreeGrafter"/>
</dbReference>
<dbReference type="SUPFAM" id="SSF47384">
    <property type="entry name" value="Homodimeric domain of signal transducing histidine kinase"/>
    <property type="match status" value="1"/>
</dbReference>
<dbReference type="EMBL" id="MCAQ01000002">
    <property type="protein sequence ID" value="RKF41030.1"/>
    <property type="molecule type" value="Genomic_DNA"/>
</dbReference>
<dbReference type="GO" id="GO:0000155">
    <property type="term" value="F:phosphorelay sensor kinase activity"/>
    <property type="evidence" value="ECO:0007669"/>
    <property type="project" value="InterPro"/>
</dbReference>
<gene>
    <name evidence="15" type="ORF">BCY89_21670</name>
</gene>
<keyword evidence="13" id="KW-0812">Transmembrane</keyword>
<evidence type="ECO:0000256" key="13">
    <source>
        <dbReference type="SAM" id="Phobius"/>
    </source>
</evidence>
<dbReference type="InterPro" id="IPR003661">
    <property type="entry name" value="HisK_dim/P_dom"/>
</dbReference>
<dbReference type="FunFam" id="3.30.565.10:FF:000023">
    <property type="entry name" value="PAS domain-containing sensor histidine kinase"/>
    <property type="match status" value="1"/>
</dbReference>
<dbReference type="CDD" id="cd00075">
    <property type="entry name" value="HATPase"/>
    <property type="match status" value="1"/>
</dbReference>
<evidence type="ECO:0000256" key="11">
    <source>
        <dbReference type="ARBA" id="ARBA00023136"/>
    </source>
</evidence>
<dbReference type="SMART" id="SM00387">
    <property type="entry name" value="HATPase_c"/>
    <property type="match status" value="1"/>
</dbReference>
<feature type="coiled-coil region" evidence="12">
    <location>
        <begin position="71"/>
        <end position="100"/>
    </location>
</feature>
<dbReference type="Gene3D" id="1.10.287.130">
    <property type="match status" value="1"/>
</dbReference>
<evidence type="ECO:0000256" key="4">
    <source>
        <dbReference type="ARBA" id="ARBA00022475"/>
    </source>
</evidence>
<evidence type="ECO:0000256" key="7">
    <source>
        <dbReference type="ARBA" id="ARBA00022741"/>
    </source>
</evidence>
<keyword evidence="10" id="KW-0902">Two-component regulatory system</keyword>
<evidence type="ECO:0000256" key="1">
    <source>
        <dbReference type="ARBA" id="ARBA00000085"/>
    </source>
</evidence>
<keyword evidence="12" id="KW-0175">Coiled coil</keyword>
<keyword evidence="13" id="KW-1133">Transmembrane helix</keyword>
<dbReference type="PANTHER" id="PTHR43047:SF72">
    <property type="entry name" value="OSMOSENSING HISTIDINE PROTEIN KINASE SLN1"/>
    <property type="match status" value="1"/>
</dbReference>